<evidence type="ECO:0000256" key="14">
    <source>
        <dbReference type="RuleBase" id="RU003848"/>
    </source>
</evidence>
<accession>A0A937AKK2</accession>
<keyword evidence="9 13" id="KW-0066">ATP synthesis</keyword>
<sequence length="166" mass="19846">MPFDETFLVFIALVIFIAILLFFRIPSLLRSFLDARADGIRNELFEARRAREEAENLLEQYKEKYSKVENEVRQIIIDAENKVSLLEEENRKRIAEAFDLRHADLEKKINLMELEYMRSFYIKLADFSIEFSQKIISEKMSDDVVSRIFQEEINNLKSRHINIIHR</sequence>
<evidence type="ECO:0000256" key="2">
    <source>
        <dbReference type="ARBA" id="ARBA00022448"/>
    </source>
</evidence>
<evidence type="ECO:0000256" key="13">
    <source>
        <dbReference type="HAMAP-Rule" id="MF_01398"/>
    </source>
</evidence>
<dbReference type="AlphaFoldDB" id="A0A937AKK2"/>
<dbReference type="Pfam" id="PF00430">
    <property type="entry name" value="ATP-synt_B"/>
    <property type="match status" value="1"/>
</dbReference>
<dbReference type="GO" id="GO:0005886">
    <property type="term" value="C:plasma membrane"/>
    <property type="evidence" value="ECO:0007669"/>
    <property type="project" value="UniProtKB-SubCell"/>
</dbReference>
<feature type="transmembrane region" description="Helical" evidence="13">
    <location>
        <begin position="6"/>
        <end position="23"/>
    </location>
</feature>
<comment type="subcellular location">
    <subcellularLocation>
        <location evidence="1">Cell inner membrane</location>
        <topology evidence="1">Single-pass membrane protein</topology>
    </subcellularLocation>
    <subcellularLocation>
        <location evidence="13">Cell membrane</location>
        <topology evidence="13">Single-pass membrane protein</topology>
    </subcellularLocation>
</comment>
<keyword evidence="5 13" id="KW-0375">Hydrogen ion transport</keyword>
<evidence type="ECO:0000256" key="8">
    <source>
        <dbReference type="ARBA" id="ARBA00023136"/>
    </source>
</evidence>
<organism evidence="16 17">
    <name type="scientific">Candidatus Liberibacter ctenarytainae</name>
    <dbReference type="NCBI Taxonomy" id="2020335"/>
    <lineage>
        <taxon>Bacteria</taxon>
        <taxon>Pseudomonadati</taxon>
        <taxon>Pseudomonadota</taxon>
        <taxon>Alphaproteobacteria</taxon>
        <taxon>Hyphomicrobiales</taxon>
        <taxon>Rhizobiaceae</taxon>
        <taxon>Liberibacter</taxon>
    </lineage>
</organism>
<dbReference type="EMBL" id="SEOL01000006">
    <property type="protein sequence ID" value="MBL0849151.1"/>
    <property type="molecule type" value="Genomic_DNA"/>
</dbReference>
<evidence type="ECO:0000313" key="16">
    <source>
        <dbReference type="EMBL" id="MBL0849151.1"/>
    </source>
</evidence>
<evidence type="ECO:0000256" key="15">
    <source>
        <dbReference type="SAM" id="Coils"/>
    </source>
</evidence>
<evidence type="ECO:0000256" key="7">
    <source>
        <dbReference type="ARBA" id="ARBA00023065"/>
    </source>
</evidence>
<evidence type="ECO:0000256" key="4">
    <source>
        <dbReference type="ARBA" id="ARBA00022692"/>
    </source>
</evidence>
<protein>
    <recommendedName>
        <fullName evidence="13">ATP synthase subunit b</fullName>
    </recommendedName>
    <alternativeName>
        <fullName evidence="13">ATP synthase F(0) sector subunit b</fullName>
    </alternativeName>
    <alternativeName>
        <fullName evidence="13">ATPase subunit I</fullName>
    </alternativeName>
    <alternativeName>
        <fullName evidence="13">F-type ATPase subunit b</fullName>
        <shortName evidence="13">F-ATPase subunit b</shortName>
    </alternativeName>
</protein>
<dbReference type="GO" id="GO:0045259">
    <property type="term" value="C:proton-transporting ATP synthase complex"/>
    <property type="evidence" value="ECO:0007669"/>
    <property type="project" value="UniProtKB-KW"/>
</dbReference>
<keyword evidence="8 13" id="KW-0472">Membrane</keyword>
<keyword evidence="2 13" id="KW-0813">Transport</keyword>
<comment type="function">
    <text evidence="10 13">F(1)F(0) ATP synthase produces ATP from ADP in the presence of a proton or sodium gradient. F-type ATPases consist of two structural domains, F(1) containing the extramembraneous catalytic core and F(0) containing the membrane proton channel, linked together by a central stalk and a peripheral stalk. During catalysis, ATP synthesis in the catalytic domain of F(1) is coupled via a rotary mechanism of the central stalk subunits to proton translocation.</text>
</comment>
<keyword evidence="15" id="KW-0175">Coiled coil</keyword>
<dbReference type="HAMAP" id="MF_01398">
    <property type="entry name" value="ATP_synth_b_bprime"/>
    <property type="match status" value="1"/>
</dbReference>
<comment type="subunit">
    <text evidence="12 13">F-type ATPases have 2 components, F(1) - the catalytic core - and F(0) - the membrane proton channel. F(1) has five subunits: alpha(3), beta(3), gamma(1), delta(1), epsilon(1). F(0) has three main subunits: a(1), b(2) and c(10-14). The alpha and beta chains form an alternating ring which encloses part of the gamma chain. F(1) is attached to F(0) by a central stalk formed by the gamma and epsilon chains, while a peripheral stalk is formed by the delta and b chains.</text>
</comment>
<keyword evidence="7 13" id="KW-0406">Ion transport</keyword>
<comment type="caution">
    <text evidence="16">The sequence shown here is derived from an EMBL/GenBank/DDBJ whole genome shotgun (WGS) entry which is preliminary data.</text>
</comment>
<keyword evidence="13" id="KW-1003">Cell membrane</keyword>
<comment type="function">
    <text evidence="11">Component of the F(0) channel, it forms part of the peripheral stalk, linking F(1) to F(0). The b'-subunit is a diverged and duplicated form of b found in plants and photosynthetic bacteria.</text>
</comment>
<evidence type="ECO:0000256" key="3">
    <source>
        <dbReference type="ARBA" id="ARBA00022547"/>
    </source>
</evidence>
<gene>
    <name evidence="13" type="primary">atpF</name>
    <name evidence="16" type="ORF">EU981_03625</name>
</gene>
<keyword evidence="3 13" id="KW-0138">CF(0)</keyword>
<evidence type="ECO:0000256" key="1">
    <source>
        <dbReference type="ARBA" id="ARBA00004377"/>
    </source>
</evidence>
<dbReference type="InterPro" id="IPR002146">
    <property type="entry name" value="ATP_synth_b/b'su_bac/chlpt"/>
</dbReference>
<evidence type="ECO:0000256" key="5">
    <source>
        <dbReference type="ARBA" id="ARBA00022781"/>
    </source>
</evidence>
<comment type="similarity">
    <text evidence="13 14">Belongs to the ATPase B chain family.</text>
</comment>
<evidence type="ECO:0000256" key="6">
    <source>
        <dbReference type="ARBA" id="ARBA00022989"/>
    </source>
</evidence>
<evidence type="ECO:0000313" key="17">
    <source>
        <dbReference type="Proteomes" id="UP000736856"/>
    </source>
</evidence>
<dbReference type="GO" id="GO:0046933">
    <property type="term" value="F:proton-transporting ATP synthase activity, rotational mechanism"/>
    <property type="evidence" value="ECO:0007669"/>
    <property type="project" value="UniProtKB-UniRule"/>
</dbReference>
<reference evidence="16" key="1">
    <citation type="submission" date="2019-02" db="EMBL/GenBank/DDBJ databases">
        <title>A novel Candidatus Liberibacter species associated with the New Zealand native fuchsia psyllid, Ctenarytaina fuchsiae.</title>
        <authorList>
            <person name="Thompson S.M."/>
            <person name="Jorgensen N."/>
            <person name="David C."/>
            <person name="Bulman S.R."/>
            <person name="Smith G.R."/>
        </authorList>
    </citation>
    <scope>NUCLEOTIDE SEQUENCE</scope>
    <source>
        <strain evidence="16">Oxford</strain>
    </source>
</reference>
<name>A0A937AKK2_9HYPH</name>
<feature type="coiled-coil region" evidence="15">
    <location>
        <begin position="37"/>
        <end position="115"/>
    </location>
</feature>
<evidence type="ECO:0000256" key="12">
    <source>
        <dbReference type="ARBA" id="ARBA00025830"/>
    </source>
</evidence>
<evidence type="ECO:0000256" key="11">
    <source>
        <dbReference type="ARBA" id="ARBA00025614"/>
    </source>
</evidence>
<proteinExistence type="inferred from homology"/>
<dbReference type="Proteomes" id="UP000736856">
    <property type="component" value="Unassembled WGS sequence"/>
</dbReference>
<evidence type="ECO:0000256" key="9">
    <source>
        <dbReference type="ARBA" id="ARBA00023310"/>
    </source>
</evidence>
<evidence type="ECO:0000256" key="10">
    <source>
        <dbReference type="ARBA" id="ARBA00025198"/>
    </source>
</evidence>
<keyword evidence="4 13" id="KW-0812">Transmembrane</keyword>
<keyword evidence="6 13" id="KW-1133">Transmembrane helix</keyword>